<proteinExistence type="predicted"/>
<evidence type="ECO:0000256" key="1">
    <source>
        <dbReference type="SAM" id="MobiDB-lite"/>
    </source>
</evidence>
<feature type="region of interest" description="Disordered" evidence="1">
    <location>
        <begin position="1"/>
        <end position="20"/>
    </location>
</feature>
<organism evidence="3 4">
    <name type="scientific">Lederbergia citri</name>
    <dbReference type="NCBI Taxonomy" id="2833580"/>
    <lineage>
        <taxon>Bacteria</taxon>
        <taxon>Bacillati</taxon>
        <taxon>Bacillota</taxon>
        <taxon>Bacilli</taxon>
        <taxon>Bacillales</taxon>
        <taxon>Bacillaceae</taxon>
        <taxon>Lederbergia</taxon>
    </lineage>
</organism>
<feature type="domain" description="Right handed beta helix" evidence="2">
    <location>
        <begin position="331"/>
        <end position="460"/>
    </location>
</feature>
<dbReference type="RefSeq" id="WP_213126813.1">
    <property type="nucleotide sequence ID" value="NZ_JAGYPG010000004.1"/>
</dbReference>
<dbReference type="InterPro" id="IPR012334">
    <property type="entry name" value="Pectin_lyas_fold"/>
</dbReference>
<accession>A0A942YJ14</accession>
<evidence type="ECO:0000313" key="4">
    <source>
        <dbReference type="Proteomes" id="UP000681414"/>
    </source>
</evidence>
<dbReference type="InterPro" id="IPR006626">
    <property type="entry name" value="PbH1"/>
</dbReference>
<name>A0A942YJ14_9BACI</name>
<dbReference type="SUPFAM" id="SSF51126">
    <property type="entry name" value="Pectin lyase-like"/>
    <property type="match status" value="2"/>
</dbReference>
<feature type="compositionally biased region" description="Basic and acidic residues" evidence="1">
    <location>
        <begin position="155"/>
        <end position="171"/>
    </location>
</feature>
<keyword evidence="4" id="KW-1185">Reference proteome</keyword>
<dbReference type="InterPro" id="IPR039448">
    <property type="entry name" value="Beta_helix"/>
</dbReference>
<comment type="caution">
    <text evidence="3">The sequence shown here is derived from an EMBL/GenBank/DDBJ whole genome shotgun (WGS) entry which is preliminary data.</text>
</comment>
<dbReference type="EMBL" id="JAGYPG010000004">
    <property type="protein sequence ID" value="MBS4197599.1"/>
    <property type="molecule type" value="Genomic_DNA"/>
</dbReference>
<dbReference type="SMART" id="SM00710">
    <property type="entry name" value="PbH1"/>
    <property type="match status" value="8"/>
</dbReference>
<gene>
    <name evidence="3" type="ORF">KHA97_21365</name>
</gene>
<evidence type="ECO:0000259" key="2">
    <source>
        <dbReference type="Pfam" id="PF13229"/>
    </source>
</evidence>
<protein>
    <submittedName>
        <fullName evidence="3">Right-handed parallel beta-helix repeat-containing protein</fullName>
    </submittedName>
</protein>
<reference evidence="3 4" key="1">
    <citation type="submission" date="2021-05" db="EMBL/GenBank/DDBJ databases">
        <title>Novel Bacillus species.</title>
        <authorList>
            <person name="Liu G."/>
        </authorList>
    </citation>
    <scope>NUCLEOTIDE SEQUENCE [LARGE SCALE GENOMIC DNA]</scope>
    <source>
        <strain evidence="4">FJAT-49780</strain>
    </source>
</reference>
<sequence length="719" mass="80133">MIFKVQGSQKNEYDRKNDDSAFMSSQDSLHLDKIIEKTFPTNNEENVYSLELKKWRISNDGTHPKETTKGLNDAIKWAQKEGYTTFYVPPGTYLICKGKEEDDTEARINLVSNMTFLLDEKAIIQKESNGFEIYSTLFLDSEVENVRIKGGTIRGDRETHDYSQKGEHTGGSHEWGNGIDTAGAQNIEINGVKIEKFTGDGIEIGGTTIYGNYITEEDIEIGGIDENGKLIPTKGKVRTKNNEIANFNNPIYKNPHYRNIMMWLPEGVDGNYDIFFYRKDHSLIRAERDLHFNSTWGYSEIPEDAVYFRAVFNSDSKNNIIVNRMTVAITKNITITNCEIGYNRRQGITVGASDGVNIVNNKIHNTNGTAPESGIDIEPGFYPAINTNIKGNQFLNNTIHMVFAYGGNALIEENYFGPNVKDGIGFSINPAYYGATVKNNTFDHTDFTTWGNTNYSNNTLLSSLAVFEGGTDVIVHGVEGIDSSISFNQTVNGGIKADNITLSSTNKSDINGGIYVYGKQIHLKDVTLTGSNVLSGDGNNASIYDNVKFNNTVEMNLALGTYKDCYSINGLFSLNVAGKIVLENCKFEDTTFYTYNTETEAAFYHSTFENEKIEGPIILALEAKKVNVLYNKFNVNLAEDPNSIIQIGRDASEHDPTKVFNSTIKGNTFISKQSLIGIDTINGGIGSFPYLIEDNTLTNVKLNLKENDVNRNNRINKKK</sequence>
<dbReference type="AlphaFoldDB" id="A0A942YJ14"/>
<feature type="region of interest" description="Disordered" evidence="1">
    <location>
        <begin position="155"/>
        <end position="177"/>
    </location>
</feature>
<evidence type="ECO:0000313" key="3">
    <source>
        <dbReference type="EMBL" id="MBS4197599.1"/>
    </source>
</evidence>
<dbReference type="Pfam" id="PF13229">
    <property type="entry name" value="Beta_helix"/>
    <property type="match status" value="1"/>
</dbReference>
<feature type="compositionally biased region" description="Polar residues" evidence="1">
    <location>
        <begin position="1"/>
        <end position="10"/>
    </location>
</feature>
<dbReference type="Gene3D" id="2.160.20.10">
    <property type="entry name" value="Single-stranded right-handed beta-helix, Pectin lyase-like"/>
    <property type="match status" value="2"/>
</dbReference>
<dbReference type="InterPro" id="IPR011050">
    <property type="entry name" value="Pectin_lyase_fold/virulence"/>
</dbReference>
<dbReference type="Proteomes" id="UP000681414">
    <property type="component" value="Unassembled WGS sequence"/>
</dbReference>